<reference evidence="3" key="1">
    <citation type="journal article" date="2019" name="G3 (Bethesda)">
        <title>Genome Assemblies of Two Rare Opportunistic Yeast Pathogens: Diutina rugosa (syn. Candida rugosa) and Trichomonascus ciferrii (syn. Candida ciferrii).</title>
        <authorList>
            <person name="Mixao V."/>
            <person name="Saus E."/>
            <person name="Hansen A.P."/>
            <person name="Lass-Florl C."/>
            <person name="Gabaldon T."/>
        </authorList>
    </citation>
    <scope>NUCLEOTIDE SEQUENCE</scope>
    <source>
        <strain evidence="3">CBS 4856</strain>
    </source>
</reference>
<gene>
    <name evidence="3" type="ORF">TRICI_001450</name>
</gene>
<dbReference type="VEuPathDB" id="FungiDB:TRICI_001450"/>
<dbReference type="EMBL" id="SWFS01000101">
    <property type="protein sequence ID" value="KAA8916406.1"/>
    <property type="molecule type" value="Genomic_DNA"/>
</dbReference>
<feature type="region of interest" description="Disordered" evidence="1">
    <location>
        <begin position="35"/>
        <end position="70"/>
    </location>
</feature>
<feature type="signal peptide" evidence="2">
    <location>
        <begin position="1"/>
        <end position="21"/>
    </location>
</feature>
<evidence type="ECO:0000313" key="4">
    <source>
        <dbReference type="Proteomes" id="UP000761534"/>
    </source>
</evidence>
<evidence type="ECO:0000256" key="2">
    <source>
        <dbReference type="SAM" id="SignalP"/>
    </source>
</evidence>
<keyword evidence="4" id="KW-1185">Reference proteome</keyword>
<feature type="chain" id="PRO_5024866770" description="Secreted protein" evidence="2">
    <location>
        <begin position="22"/>
        <end position="148"/>
    </location>
</feature>
<feature type="compositionally biased region" description="Acidic residues" evidence="1">
    <location>
        <begin position="38"/>
        <end position="62"/>
    </location>
</feature>
<evidence type="ECO:0000313" key="3">
    <source>
        <dbReference type="EMBL" id="KAA8916406.1"/>
    </source>
</evidence>
<name>A0A642VAU3_9ASCO</name>
<comment type="caution">
    <text evidence="3">The sequence shown here is derived from an EMBL/GenBank/DDBJ whole genome shotgun (WGS) entry which is preliminary data.</text>
</comment>
<protein>
    <recommendedName>
        <fullName evidence="5">Secreted protein</fullName>
    </recommendedName>
</protein>
<accession>A0A642VAU3</accession>
<evidence type="ECO:0008006" key="5">
    <source>
        <dbReference type="Google" id="ProtNLM"/>
    </source>
</evidence>
<dbReference type="AlphaFoldDB" id="A0A642VAU3"/>
<proteinExistence type="predicted"/>
<organism evidence="3 4">
    <name type="scientific">Trichomonascus ciferrii</name>
    <dbReference type="NCBI Taxonomy" id="44093"/>
    <lineage>
        <taxon>Eukaryota</taxon>
        <taxon>Fungi</taxon>
        <taxon>Dikarya</taxon>
        <taxon>Ascomycota</taxon>
        <taxon>Saccharomycotina</taxon>
        <taxon>Dipodascomycetes</taxon>
        <taxon>Dipodascales</taxon>
        <taxon>Trichomonascaceae</taxon>
        <taxon>Trichomonascus</taxon>
        <taxon>Trichomonascus ciferrii complex</taxon>
    </lineage>
</organism>
<dbReference type="Proteomes" id="UP000761534">
    <property type="component" value="Unassembled WGS sequence"/>
</dbReference>
<evidence type="ECO:0000256" key="1">
    <source>
        <dbReference type="SAM" id="MobiDB-lite"/>
    </source>
</evidence>
<sequence length="148" mass="15917">MSIFVCGALIAVVLCLSEVEGEVAVLDHVLDLATHGEGEEDDEVDEEDWPEDGDVEDAEPGADEAREGGAGGIVPELELWQTADERAKLAVLLGVGRGQGLALLHVLIPHVLLKRRVKLGLQERQKQVQQIDAQRVAHNVPALGQHDA</sequence>
<keyword evidence="2" id="KW-0732">Signal</keyword>